<accession>A0A381QXG7</accession>
<dbReference type="EMBL" id="UINC01001505">
    <property type="protein sequence ID" value="SUZ82397.1"/>
    <property type="molecule type" value="Genomic_DNA"/>
</dbReference>
<dbReference type="InterPro" id="IPR005653">
    <property type="entry name" value="OstA-like_N"/>
</dbReference>
<protein>
    <recommendedName>
        <fullName evidence="1">Organic solvent tolerance-like N-terminal domain-containing protein</fullName>
    </recommendedName>
</protein>
<organism evidence="2">
    <name type="scientific">marine metagenome</name>
    <dbReference type="NCBI Taxonomy" id="408172"/>
    <lineage>
        <taxon>unclassified sequences</taxon>
        <taxon>metagenomes</taxon>
        <taxon>ecological metagenomes</taxon>
    </lineage>
</organism>
<dbReference type="AlphaFoldDB" id="A0A381QXG7"/>
<gene>
    <name evidence="2" type="ORF">METZ01_LOCUS35251</name>
</gene>
<feature type="domain" description="Organic solvent tolerance-like N-terminal" evidence="1">
    <location>
        <begin position="6"/>
        <end position="138"/>
    </location>
</feature>
<proteinExistence type="predicted"/>
<evidence type="ECO:0000259" key="1">
    <source>
        <dbReference type="Pfam" id="PF13100"/>
    </source>
</evidence>
<evidence type="ECO:0000313" key="2">
    <source>
        <dbReference type="EMBL" id="SUZ82397.1"/>
    </source>
</evidence>
<dbReference type="Pfam" id="PF13100">
    <property type="entry name" value="OstA_2"/>
    <property type="match status" value="1"/>
</dbReference>
<dbReference type="Gene3D" id="2.60.450.10">
    <property type="entry name" value="Lipopolysaccharide (LPS) transport protein A like domain"/>
    <property type="match status" value="1"/>
</dbReference>
<reference evidence="2" key="1">
    <citation type="submission" date="2018-05" db="EMBL/GenBank/DDBJ databases">
        <authorList>
            <person name="Lanie J.A."/>
            <person name="Ng W.-L."/>
            <person name="Kazmierczak K.M."/>
            <person name="Andrzejewski T.M."/>
            <person name="Davidsen T.M."/>
            <person name="Wayne K.J."/>
            <person name="Tettelin H."/>
            <person name="Glass J.I."/>
            <person name="Rusch D."/>
            <person name="Podicherti R."/>
            <person name="Tsui H.-C.T."/>
            <person name="Winkler M.E."/>
        </authorList>
    </citation>
    <scope>NUCLEOTIDE SEQUENCE</scope>
</reference>
<sequence>MLKDDTKKVILFHDGAKIESDISYYYPSENSFKANGRVIFSQGDTLTMTSNNFDYDGIKRKAIAWGNVELVRPDMLLRTDTLYIDRVLNIAYYNTNGTIIDNKNTLKSKRGVYFMNEKKYNFKSNVKINNPEYNVISDELEYFTESDIAYFNGPSNIIGSDYEIFCELGFYDTKIQKGYFKKNAIIHYDGKIINGDSIYFENEKSYAAASNNIIINDTINNSIITGHYGEVFKSIDSVIITKNALAVSILERDSLYIHSDTLTITGPDENKILKGFYDVRIFKTDVRGKSDSIHYNQTNGLIKLLKRPLSKSIVINLSDEEKNKKNPIVWFGKNQLTGNEIFLKSNPQTQELDSLLIFGNVFMIQKDSISEDGYNQIKGEKLDGSFQDGKLKNVNVVKNSVILYYMHSDDGEDFLGLNKTLSSSILIKFENNEIIEVSFYKTPDGNIISEKNIISNEKTLPGFIWRDEERPNSVQDLFSNSDKLLKIVEIE</sequence>
<name>A0A381QXG7_9ZZZZ</name>